<name>A0ACC0GSM3_9ERIC</name>
<evidence type="ECO:0000313" key="2">
    <source>
        <dbReference type="Proteomes" id="UP001060215"/>
    </source>
</evidence>
<organism evidence="1 2">
    <name type="scientific">Camellia lanceoleosa</name>
    <dbReference type="NCBI Taxonomy" id="1840588"/>
    <lineage>
        <taxon>Eukaryota</taxon>
        <taxon>Viridiplantae</taxon>
        <taxon>Streptophyta</taxon>
        <taxon>Embryophyta</taxon>
        <taxon>Tracheophyta</taxon>
        <taxon>Spermatophyta</taxon>
        <taxon>Magnoliopsida</taxon>
        <taxon>eudicotyledons</taxon>
        <taxon>Gunneridae</taxon>
        <taxon>Pentapetalae</taxon>
        <taxon>asterids</taxon>
        <taxon>Ericales</taxon>
        <taxon>Theaceae</taxon>
        <taxon>Camellia</taxon>
    </lineage>
</organism>
<evidence type="ECO:0000313" key="1">
    <source>
        <dbReference type="EMBL" id="KAI8002516.1"/>
    </source>
</evidence>
<dbReference type="EMBL" id="CM045766">
    <property type="protein sequence ID" value="KAI8002516.1"/>
    <property type="molecule type" value="Genomic_DNA"/>
</dbReference>
<reference evidence="1 2" key="1">
    <citation type="journal article" date="2022" name="Plant J.">
        <title>Chromosome-level genome of Camellia lanceoleosa provides a valuable resource for understanding genome evolution and self-incompatibility.</title>
        <authorList>
            <person name="Gong W."/>
            <person name="Xiao S."/>
            <person name="Wang L."/>
            <person name="Liao Z."/>
            <person name="Chang Y."/>
            <person name="Mo W."/>
            <person name="Hu G."/>
            <person name="Li W."/>
            <person name="Zhao G."/>
            <person name="Zhu H."/>
            <person name="Hu X."/>
            <person name="Ji K."/>
            <person name="Xiang X."/>
            <person name="Song Q."/>
            <person name="Yuan D."/>
            <person name="Jin S."/>
            <person name="Zhang L."/>
        </authorList>
    </citation>
    <scope>NUCLEOTIDE SEQUENCE [LARGE SCALE GENOMIC DNA]</scope>
    <source>
        <strain evidence="1">SQ_2022a</strain>
    </source>
</reference>
<gene>
    <name evidence="1" type="ORF">LOK49_LG08G00694</name>
</gene>
<keyword evidence="2" id="KW-1185">Reference proteome</keyword>
<sequence length="504" mass="56028">MSNSERGGVSGEDVEGGDGEFLQSYSSPKGHNSSQLVGPGSPYIRKCDAGDIEFVMELKEEVDRLKKKIEMQSINLVESFESIFKVKDEECKKLAAENAELRRSLAALEEQVAEQAVHNVTQHLASVNVTNACVDECGLGNLVDVENGRDKCPNVQGGIMVDASPVAYVPLVDNNEMHGPIQADDSDVVVVSPMLTEGCSVVDGVNYFVRNIKGKVRKNLKLSRHEYPELRRRGRTMNNEVSLSKPSGVGSSVNVMQREGVVDVENVGDAKKILSEVLSDDQERLNLGKDFPENLYFFSSICWKNIVTDIQRRAMAANSFDQLVGTQDFDMIVESVAECPQQRVETMDCAIIVCVVMRQYVNHVDVGRSLEGGVDDVYDLSNIGNDTNTIVKHKAYATVLNTSESYVCGAIALAQSLLQTETKRDLIILLDNSISVPKREALAAAGWKIRVTKRIRNPRAAKISYNEYNYSKFRLWQLTNYDKIIFIDSNIVVLRSLDLLFHYP</sequence>
<proteinExistence type="predicted"/>
<comment type="caution">
    <text evidence="1">The sequence shown here is derived from an EMBL/GenBank/DDBJ whole genome shotgun (WGS) entry which is preliminary data.</text>
</comment>
<dbReference type="Proteomes" id="UP001060215">
    <property type="component" value="Chromosome 9"/>
</dbReference>
<protein>
    <submittedName>
        <fullName evidence="1">UDP-glucuronate:xylan alpha-glucuronosyltransferase 2</fullName>
    </submittedName>
</protein>
<accession>A0ACC0GSM3</accession>